<dbReference type="InterPro" id="IPR036204">
    <property type="entry name" value="ATP_synth_f6_sf_mt"/>
</dbReference>
<protein>
    <submittedName>
        <fullName evidence="10">Uncharacterized protein</fullName>
    </submittedName>
</protein>
<dbReference type="Gene3D" id="1.10.246.110">
    <property type="entry name" value="Mitochondrial ATP synthase-coupling factor 6"/>
    <property type="match status" value="1"/>
</dbReference>
<comment type="similarity">
    <text evidence="2">Belongs to the eukaryotic ATPase subunit F6 family.</text>
</comment>
<reference evidence="10 11" key="1">
    <citation type="journal article" date="2014" name="Nat. Genet.">
        <title>Genome and transcriptome of the porcine whipworm Trichuris suis.</title>
        <authorList>
            <person name="Jex A.R."/>
            <person name="Nejsum P."/>
            <person name="Schwarz E.M."/>
            <person name="Hu L."/>
            <person name="Young N.D."/>
            <person name="Hall R.S."/>
            <person name="Korhonen P.K."/>
            <person name="Liao S."/>
            <person name="Thamsborg S."/>
            <person name="Xia J."/>
            <person name="Xu P."/>
            <person name="Wang S."/>
            <person name="Scheerlinck J.P."/>
            <person name="Hofmann A."/>
            <person name="Sternberg P.W."/>
            <person name="Wang J."/>
            <person name="Gasser R.B."/>
        </authorList>
    </citation>
    <scope>NUCLEOTIDE SEQUENCE [LARGE SCALE GENOMIC DNA]</scope>
    <source>
        <strain evidence="10">DCEP-RM93M</strain>
    </source>
</reference>
<evidence type="ECO:0000256" key="2">
    <source>
        <dbReference type="ARBA" id="ARBA00007346"/>
    </source>
</evidence>
<dbReference type="SUPFAM" id="SSF111357">
    <property type="entry name" value="Mitochondrial ATP synthase coupling factor 6"/>
    <property type="match status" value="1"/>
</dbReference>
<comment type="subcellular location">
    <subcellularLocation>
        <location evidence="1">Mitochondrion inner membrane</location>
    </subcellularLocation>
</comment>
<evidence type="ECO:0000256" key="9">
    <source>
        <dbReference type="ARBA" id="ARBA00023136"/>
    </source>
</evidence>
<evidence type="ECO:0000256" key="3">
    <source>
        <dbReference type="ARBA" id="ARBA00022448"/>
    </source>
</evidence>
<dbReference type="InterPro" id="IPR008387">
    <property type="entry name" value="ATP_synth_f6_mt"/>
</dbReference>
<proteinExistence type="inferred from homology"/>
<evidence type="ECO:0000256" key="4">
    <source>
        <dbReference type="ARBA" id="ARBA00022547"/>
    </source>
</evidence>
<keyword evidence="6" id="KW-0999">Mitochondrion inner membrane</keyword>
<keyword evidence="3" id="KW-0813">Transport</keyword>
<evidence type="ECO:0000256" key="8">
    <source>
        <dbReference type="ARBA" id="ARBA00023128"/>
    </source>
</evidence>
<gene>
    <name evidence="10" type="ORF">M513_08763</name>
</gene>
<evidence type="ECO:0000313" key="10">
    <source>
        <dbReference type="EMBL" id="KFD50381.1"/>
    </source>
</evidence>
<keyword evidence="11" id="KW-1185">Reference proteome</keyword>
<dbReference type="GO" id="GO:0015986">
    <property type="term" value="P:proton motive force-driven ATP synthesis"/>
    <property type="evidence" value="ECO:0007669"/>
    <property type="project" value="InterPro"/>
</dbReference>
<dbReference type="Proteomes" id="UP000030764">
    <property type="component" value="Unassembled WGS sequence"/>
</dbReference>
<evidence type="ECO:0000256" key="5">
    <source>
        <dbReference type="ARBA" id="ARBA00022781"/>
    </source>
</evidence>
<sequence>MAHMFGVKRGVTVISRLSLSTSSCSRQARKTTDPIQQQFVNKIRHYFQKQALSGEGTLVDASPQLQNELKEELQRLSRIYGVTDDTVRFPALTFPETKFNVVSMVDEAAAERQRLERLDESSVEEAAGTRLIDWMERPLETNGYALEIFSNDGNYKEPTYKEVIEDDYLLCEAEQEELYDDDKFVFFNHLPEPNTIPEVEKITTKDAKKFDLKF</sequence>
<keyword evidence="7" id="KW-0406">Ion transport</keyword>
<keyword evidence="9" id="KW-0472">Membrane</keyword>
<evidence type="ECO:0000313" key="11">
    <source>
        <dbReference type="Proteomes" id="UP000030764"/>
    </source>
</evidence>
<dbReference type="GO" id="GO:0015078">
    <property type="term" value="F:proton transmembrane transporter activity"/>
    <property type="evidence" value="ECO:0007669"/>
    <property type="project" value="InterPro"/>
</dbReference>
<dbReference type="GO" id="GO:0005743">
    <property type="term" value="C:mitochondrial inner membrane"/>
    <property type="evidence" value="ECO:0007669"/>
    <property type="project" value="UniProtKB-SubCell"/>
</dbReference>
<keyword evidence="8" id="KW-0496">Mitochondrion</keyword>
<name>A0A085LZI5_9BILA</name>
<keyword evidence="5" id="KW-0375">Hydrogen ion transport</keyword>
<dbReference type="GO" id="GO:0045259">
    <property type="term" value="C:proton-transporting ATP synthase complex"/>
    <property type="evidence" value="ECO:0007669"/>
    <property type="project" value="UniProtKB-KW"/>
</dbReference>
<evidence type="ECO:0000256" key="6">
    <source>
        <dbReference type="ARBA" id="ARBA00022792"/>
    </source>
</evidence>
<dbReference type="Pfam" id="PF05511">
    <property type="entry name" value="ATP-synt_F6"/>
    <property type="match status" value="1"/>
</dbReference>
<feature type="non-terminal residue" evidence="10">
    <location>
        <position position="214"/>
    </location>
</feature>
<keyword evidence="4" id="KW-0138">CF(0)</keyword>
<evidence type="ECO:0000256" key="1">
    <source>
        <dbReference type="ARBA" id="ARBA00004273"/>
    </source>
</evidence>
<dbReference type="AlphaFoldDB" id="A0A085LZI5"/>
<accession>A0A085LZI5</accession>
<dbReference type="EMBL" id="KL363254">
    <property type="protein sequence ID" value="KFD50381.1"/>
    <property type="molecule type" value="Genomic_DNA"/>
</dbReference>
<dbReference type="FunFam" id="1.10.246.110:FF:000001">
    <property type="entry name" value="ATP synthase-coupling factor 6, mitochondrial"/>
    <property type="match status" value="1"/>
</dbReference>
<evidence type="ECO:0000256" key="7">
    <source>
        <dbReference type="ARBA" id="ARBA00023065"/>
    </source>
</evidence>
<organism evidence="10 11">
    <name type="scientific">Trichuris suis</name>
    <name type="common">pig whipworm</name>
    <dbReference type="NCBI Taxonomy" id="68888"/>
    <lineage>
        <taxon>Eukaryota</taxon>
        <taxon>Metazoa</taxon>
        <taxon>Ecdysozoa</taxon>
        <taxon>Nematoda</taxon>
        <taxon>Enoplea</taxon>
        <taxon>Dorylaimia</taxon>
        <taxon>Trichinellida</taxon>
        <taxon>Trichuridae</taxon>
        <taxon>Trichuris</taxon>
    </lineage>
</organism>
<dbReference type="PANTHER" id="PTHR12441">
    <property type="entry name" value="ATP SYNTHASE COUPLING FACTOR 6, MITOCHONDRIAL"/>
    <property type="match status" value="1"/>
</dbReference>
<dbReference type="PANTHER" id="PTHR12441:SF10">
    <property type="entry name" value="ATP SYNTHASE-COUPLING FACTOR 6, MITOCHONDRIAL"/>
    <property type="match status" value="1"/>
</dbReference>